<gene>
    <name evidence="1" type="primary">Contig10155.g10854</name>
    <name evidence="1" type="ORF">STYLEM_11926</name>
</gene>
<keyword evidence="2" id="KW-1185">Reference proteome</keyword>
<protein>
    <submittedName>
        <fullName evidence="1">Uncharacterized protein</fullName>
    </submittedName>
</protein>
<dbReference type="InParanoid" id="A0A078AKK6"/>
<evidence type="ECO:0000313" key="2">
    <source>
        <dbReference type="Proteomes" id="UP000039865"/>
    </source>
</evidence>
<name>A0A078AKK6_STYLE</name>
<sequence length="145" mass="16437">MDAIVLKSNIFGFIKTKTGVILGFYYQDPITSTSVVIQRMPTNTMIYGISSEHFSYKEPGDIFESNVGPFPEVDVNLQVVTTPRARLGFHPSCINHGMYPNQAQCYSSSNFNQPEYCEWILLKPSGDSNPQFDCEQIEYYQGNLQ</sequence>
<proteinExistence type="predicted"/>
<organism evidence="1 2">
    <name type="scientific">Stylonychia lemnae</name>
    <name type="common">Ciliate</name>
    <dbReference type="NCBI Taxonomy" id="5949"/>
    <lineage>
        <taxon>Eukaryota</taxon>
        <taxon>Sar</taxon>
        <taxon>Alveolata</taxon>
        <taxon>Ciliophora</taxon>
        <taxon>Intramacronucleata</taxon>
        <taxon>Spirotrichea</taxon>
        <taxon>Stichotrichia</taxon>
        <taxon>Sporadotrichida</taxon>
        <taxon>Oxytrichidae</taxon>
        <taxon>Stylonychinae</taxon>
        <taxon>Stylonychia</taxon>
    </lineage>
</organism>
<dbReference type="Proteomes" id="UP000039865">
    <property type="component" value="Unassembled WGS sequence"/>
</dbReference>
<evidence type="ECO:0000313" key="1">
    <source>
        <dbReference type="EMBL" id="CDW82890.1"/>
    </source>
</evidence>
<dbReference type="EMBL" id="CCKQ01011339">
    <property type="protein sequence ID" value="CDW82890.1"/>
    <property type="molecule type" value="Genomic_DNA"/>
</dbReference>
<accession>A0A078AKK6</accession>
<reference evidence="1 2" key="1">
    <citation type="submission" date="2014-06" db="EMBL/GenBank/DDBJ databases">
        <authorList>
            <person name="Swart Estienne"/>
        </authorList>
    </citation>
    <scope>NUCLEOTIDE SEQUENCE [LARGE SCALE GENOMIC DNA]</scope>
    <source>
        <strain evidence="1 2">130c</strain>
    </source>
</reference>
<dbReference type="AlphaFoldDB" id="A0A078AKK6"/>